<dbReference type="AlphaFoldDB" id="A0A9D4RKP2"/>
<evidence type="ECO:0000313" key="1">
    <source>
        <dbReference type="EMBL" id="KAH3869912.1"/>
    </source>
</evidence>
<proteinExistence type="predicted"/>
<dbReference type="EMBL" id="JAIWYP010000002">
    <property type="protein sequence ID" value="KAH3869912.1"/>
    <property type="molecule type" value="Genomic_DNA"/>
</dbReference>
<sequence>MFSIVRLWQNFQNTGRVADVPRHPRRKVTTVYQDAQIIANHLENRYRTAAYTARATIGTHGRPVSS</sequence>
<evidence type="ECO:0000313" key="2">
    <source>
        <dbReference type="Proteomes" id="UP000828390"/>
    </source>
</evidence>
<reference evidence="1" key="2">
    <citation type="submission" date="2020-11" db="EMBL/GenBank/DDBJ databases">
        <authorList>
            <person name="McCartney M.A."/>
            <person name="Auch B."/>
            <person name="Kono T."/>
            <person name="Mallez S."/>
            <person name="Becker A."/>
            <person name="Gohl D.M."/>
            <person name="Silverstein K.A.T."/>
            <person name="Koren S."/>
            <person name="Bechman K.B."/>
            <person name="Herman A."/>
            <person name="Abrahante J.E."/>
            <person name="Garbe J."/>
        </authorList>
    </citation>
    <scope>NUCLEOTIDE SEQUENCE</scope>
    <source>
        <strain evidence="1">Duluth1</strain>
        <tissue evidence="1">Whole animal</tissue>
    </source>
</reference>
<organism evidence="1 2">
    <name type="scientific">Dreissena polymorpha</name>
    <name type="common">Zebra mussel</name>
    <name type="synonym">Mytilus polymorpha</name>
    <dbReference type="NCBI Taxonomy" id="45954"/>
    <lineage>
        <taxon>Eukaryota</taxon>
        <taxon>Metazoa</taxon>
        <taxon>Spiralia</taxon>
        <taxon>Lophotrochozoa</taxon>
        <taxon>Mollusca</taxon>
        <taxon>Bivalvia</taxon>
        <taxon>Autobranchia</taxon>
        <taxon>Heteroconchia</taxon>
        <taxon>Euheterodonta</taxon>
        <taxon>Imparidentia</taxon>
        <taxon>Neoheterodontei</taxon>
        <taxon>Myida</taxon>
        <taxon>Dreissenoidea</taxon>
        <taxon>Dreissenidae</taxon>
        <taxon>Dreissena</taxon>
    </lineage>
</organism>
<name>A0A9D4RKP2_DREPO</name>
<comment type="caution">
    <text evidence="1">The sequence shown here is derived from an EMBL/GenBank/DDBJ whole genome shotgun (WGS) entry which is preliminary data.</text>
</comment>
<protein>
    <submittedName>
        <fullName evidence="1">Uncharacterized protein</fullName>
    </submittedName>
</protein>
<keyword evidence="2" id="KW-1185">Reference proteome</keyword>
<reference evidence="1" key="1">
    <citation type="journal article" date="2019" name="bioRxiv">
        <title>The Genome of the Zebra Mussel, Dreissena polymorpha: A Resource for Invasive Species Research.</title>
        <authorList>
            <person name="McCartney M.A."/>
            <person name="Auch B."/>
            <person name="Kono T."/>
            <person name="Mallez S."/>
            <person name="Zhang Y."/>
            <person name="Obille A."/>
            <person name="Becker A."/>
            <person name="Abrahante J.E."/>
            <person name="Garbe J."/>
            <person name="Badalamenti J.P."/>
            <person name="Herman A."/>
            <person name="Mangelson H."/>
            <person name="Liachko I."/>
            <person name="Sullivan S."/>
            <person name="Sone E.D."/>
            <person name="Koren S."/>
            <person name="Silverstein K.A.T."/>
            <person name="Beckman K.B."/>
            <person name="Gohl D.M."/>
        </authorList>
    </citation>
    <scope>NUCLEOTIDE SEQUENCE</scope>
    <source>
        <strain evidence="1">Duluth1</strain>
        <tissue evidence="1">Whole animal</tissue>
    </source>
</reference>
<accession>A0A9D4RKP2</accession>
<gene>
    <name evidence="1" type="ORF">DPMN_033087</name>
</gene>
<dbReference type="Proteomes" id="UP000828390">
    <property type="component" value="Unassembled WGS sequence"/>
</dbReference>